<dbReference type="HOGENOM" id="CLU_040082_6_1_1"/>
<reference evidence="1 2" key="1">
    <citation type="submission" date="2014-04" db="EMBL/GenBank/DDBJ databases">
        <authorList>
            <consortium name="DOE Joint Genome Institute"/>
            <person name="Kuo A."/>
            <person name="Kohler A."/>
            <person name="Costa M.D."/>
            <person name="Nagy L.G."/>
            <person name="Floudas D."/>
            <person name="Copeland A."/>
            <person name="Barry K.W."/>
            <person name="Cichocki N."/>
            <person name="Veneault-Fourrey C."/>
            <person name="LaButti K."/>
            <person name="Lindquist E.A."/>
            <person name="Lipzen A."/>
            <person name="Lundell T."/>
            <person name="Morin E."/>
            <person name="Murat C."/>
            <person name="Sun H."/>
            <person name="Tunlid A."/>
            <person name="Henrissat B."/>
            <person name="Grigoriev I.V."/>
            <person name="Hibbett D.S."/>
            <person name="Martin F."/>
            <person name="Nordberg H.P."/>
            <person name="Cantor M.N."/>
            <person name="Hua S.X."/>
        </authorList>
    </citation>
    <scope>NUCLEOTIDE SEQUENCE [LARGE SCALE GENOMIC DNA]</scope>
    <source>
        <strain evidence="1 2">441</strain>
    </source>
</reference>
<dbReference type="AlphaFoldDB" id="A0A0C9YE08"/>
<reference evidence="2" key="2">
    <citation type="submission" date="2015-01" db="EMBL/GenBank/DDBJ databases">
        <title>Evolutionary Origins and Diversification of the Mycorrhizal Mutualists.</title>
        <authorList>
            <consortium name="DOE Joint Genome Institute"/>
            <consortium name="Mycorrhizal Genomics Consortium"/>
            <person name="Kohler A."/>
            <person name="Kuo A."/>
            <person name="Nagy L.G."/>
            <person name="Floudas D."/>
            <person name="Copeland A."/>
            <person name="Barry K.W."/>
            <person name="Cichocki N."/>
            <person name="Veneault-Fourrey C."/>
            <person name="LaButti K."/>
            <person name="Lindquist E.A."/>
            <person name="Lipzen A."/>
            <person name="Lundell T."/>
            <person name="Morin E."/>
            <person name="Murat C."/>
            <person name="Riley R."/>
            <person name="Ohm R."/>
            <person name="Sun H."/>
            <person name="Tunlid A."/>
            <person name="Henrissat B."/>
            <person name="Grigoriev I.V."/>
            <person name="Hibbett D.S."/>
            <person name="Martin F."/>
        </authorList>
    </citation>
    <scope>NUCLEOTIDE SEQUENCE [LARGE SCALE GENOMIC DNA]</scope>
    <source>
        <strain evidence="2">441</strain>
    </source>
</reference>
<dbReference type="OrthoDB" id="2686916at2759"/>
<feature type="non-terminal residue" evidence="1">
    <location>
        <position position="92"/>
    </location>
</feature>
<keyword evidence="2" id="KW-1185">Reference proteome</keyword>
<protein>
    <submittedName>
        <fullName evidence="1">Uncharacterized protein</fullName>
    </submittedName>
</protein>
<name>A0A0C9YE08_9AGAM</name>
<feature type="non-terminal residue" evidence="1">
    <location>
        <position position="1"/>
    </location>
</feature>
<dbReference type="Proteomes" id="UP000054018">
    <property type="component" value="Unassembled WGS sequence"/>
</dbReference>
<accession>A0A0C9YE08</accession>
<dbReference type="EMBL" id="KN834122">
    <property type="protein sequence ID" value="KIK12064.1"/>
    <property type="molecule type" value="Genomic_DNA"/>
</dbReference>
<evidence type="ECO:0000313" key="1">
    <source>
        <dbReference type="EMBL" id="KIK12064.1"/>
    </source>
</evidence>
<sequence>VTGLSIRHIGERFQRSNGTISKYFKKILYAFSSPGIYARYVWLPHEDDPVHPTILNDPKFYPFFRDALGAIDRTHITCVPATDERDMSRNRK</sequence>
<organism evidence="1 2">
    <name type="scientific">Pisolithus microcarpus 441</name>
    <dbReference type="NCBI Taxonomy" id="765257"/>
    <lineage>
        <taxon>Eukaryota</taxon>
        <taxon>Fungi</taxon>
        <taxon>Dikarya</taxon>
        <taxon>Basidiomycota</taxon>
        <taxon>Agaricomycotina</taxon>
        <taxon>Agaricomycetes</taxon>
        <taxon>Agaricomycetidae</taxon>
        <taxon>Boletales</taxon>
        <taxon>Sclerodermatineae</taxon>
        <taxon>Pisolithaceae</taxon>
        <taxon>Pisolithus</taxon>
    </lineage>
</organism>
<dbReference type="STRING" id="765257.A0A0C9YE08"/>
<gene>
    <name evidence="1" type="ORF">PISMIDRAFT_74868</name>
</gene>
<evidence type="ECO:0000313" key="2">
    <source>
        <dbReference type="Proteomes" id="UP000054018"/>
    </source>
</evidence>
<proteinExistence type="predicted"/>